<protein>
    <submittedName>
        <fullName evidence="2">Small secreted protein</fullName>
    </submittedName>
</protein>
<dbReference type="InterPro" id="IPR029046">
    <property type="entry name" value="LolA/LolB/LppX"/>
</dbReference>
<dbReference type="RefSeq" id="WP_253797027.1">
    <property type="nucleotide sequence ID" value="NZ_BAAAUB010000008.1"/>
</dbReference>
<gene>
    <name evidence="2" type="ORF">FHR36_002898</name>
</gene>
<keyword evidence="3" id="KW-1185">Reference proteome</keyword>
<organism evidence="2 3">
    <name type="scientific">Kitasatospora paracochleata</name>
    <dbReference type="NCBI Taxonomy" id="58354"/>
    <lineage>
        <taxon>Bacteria</taxon>
        <taxon>Bacillati</taxon>
        <taxon>Actinomycetota</taxon>
        <taxon>Actinomycetes</taxon>
        <taxon>Kitasatosporales</taxon>
        <taxon>Streptomycetaceae</taxon>
        <taxon>Kitasatospora</taxon>
    </lineage>
</organism>
<feature type="signal peptide" evidence="1">
    <location>
        <begin position="1"/>
        <end position="22"/>
    </location>
</feature>
<dbReference type="EMBL" id="JAMZDX010000003">
    <property type="protein sequence ID" value="MCP2309765.1"/>
    <property type="molecule type" value="Genomic_DNA"/>
</dbReference>
<evidence type="ECO:0000313" key="3">
    <source>
        <dbReference type="Proteomes" id="UP001206483"/>
    </source>
</evidence>
<evidence type="ECO:0000256" key="1">
    <source>
        <dbReference type="SAM" id="SignalP"/>
    </source>
</evidence>
<evidence type="ECO:0000313" key="2">
    <source>
        <dbReference type="EMBL" id="MCP2309765.1"/>
    </source>
</evidence>
<dbReference type="SUPFAM" id="SSF89392">
    <property type="entry name" value="Prokaryotic lipoproteins and lipoprotein localization factors"/>
    <property type="match status" value="1"/>
</dbReference>
<dbReference type="PROSITE" id="PS51257">
    <property type="entry name" value="PROKAR_LIPOPROTEIN"/>
    <property type="match status" value="1"/>
</dbReference>
<dbReference type="Gene3D" id="2.50.20.20">
    <property type="match status" value="1"/>
</dbReference>
<comment type="caution">
    <text evidence="2">The sequence shown here is derived from an EMBL/GenBank/DDBJ whole genome shotgun (WGS) entry which is preliminary data.</text>
</comment>
<sequence length="299" mass="29672">MRTLRIASAVAVSALLVGGLTACNGKSGSGQDAKAGASAAASAGASGAANGASAGAGAAAGKDLAPKEALLASAAVMDKLGSAKLTTKGATADDSGTGAIVWKAPQAFQITTKNEGKDYQVLFTGDVMYVGATPELASVAGGKKWMKIDLKAAAASGAPGTEDAGSFAAMTQLMNPAVQLAVAAPNATKVGAEKVDGVDTVHYRSQVDIDALVAGMTLAPDMKAKVTEQLKKDGTKTTFDLWINAKGELVQQSGTELGAGGAGATTVKYSELGTVTAPKAPAASDVFDLADLMKQLGQH</sequence>
<feature type="chain" id="PRO_5045563423" evidence="1">
    <location>
        <begin position="23"/>
        <end position="299"/>
    </location>
</feature>
<reference evidence="2 3" key="1">
    <citation type="submission" date="2022-06" db="EMBL/GenBank/DDBJ databases">
        <title>Sequencing the genomes of 1000 actinobacteria strains.</title>
        <authorList>
            <person name="Klenk H.-P."/>
        </authorList>
    </citation>
    <scope>NUCLEOTIDE SEQUENCE [LARGE SCALE GENOMIC DNA]</scope>
    <source>
        <strain evidence="2 3">DSM 41656</strain>
    </source>
</reference>
<proteinExistence type="predicted"/>
<keyword evidence="1" id="KW-0732">Signal</keyword>
<name>A0ABT1IX86_9ACTN</name>
<accession>A0ABT1IX86</accession>
<dbReference type="Proteomes" id="UP001206483">
    <property type="component" value="Unassembled WGS sequence"/>
</dbReference>